<dbReference type="SMART" id="SM00822">
    <property type="entry name" value="PKS_KR"/>
    <property type="match status" value="1"/>
</dbReference>
<dbReference type="InterPro" id="IPR032821">
    <property type="entry name" value="PKS_assoc"/>
</dbReference>
<dbReference type="Gene3D" id="3.90.180.10">
    <property type="entry name" value="Medium-chain alcohol dehydrogenases, catalytic domain"/>
    <property type="match status" value="1"/>
</dbReference>
<dbReference type="SUPFAM" id="SSF53901">
    <property type="entry name" value="Thiolase-like"/>
    <property type="match status" value="1"/>
</dbReference>
<dbReference type="PROSITE" id="PS00606">
    <property type="entry name" value="KS3_1"/>
    <property type="match status" value="1"/>
</dbReference>
<dbReference type="SUPFAM" id="SSF47336">
    <property type="entry name" value="ACP-like"/>
    <property type="match status" value="1"/>
</dbReference>
<dbReference type="OrthoDB" id="329835at2759"/>
<name>A0A2V1D8V3_9PLEO</name>
<keyword evidence="3" id="KW-0808">Transferase</keyword>
<dbReference type="InterPro" id="IPR013217">
    <property type="entry name" value="Methyltransf_12"/>
</dbReference>
<evidence type="ECO:0000256" key="3">
    <source>
        <dbReference type="ARBA" id="ARBA00022679"/>
    </source>
</evidence>
<dbReference type="GO" id="GO:1901336">
    <property type="term" value="P:lactone biosynthetic process"/>
    <property type="evidence" value="ECO:0007669"/>
    <property type="project" value="UniProtKB-ARBA"/>
</dbReference>
<dbReference type="InterPro" id="IPR011032">
    <property type="entry name" value="GroES-like_sf"/>
</dbReference>
<evidence type="ECO:0000256" key="6">
    <source>
        <dbReference type="ARBA" id="ARBA00023315"/>
    </source>
</evidence>
<evidence type="ECO:0000313" key="13">
    <source>
        <dbReference type="Proteomes" id="UP000244855"/>
    </source>
</evidence>
<dbReference type="InterPro" id="IPR049552">
    <property type="entry name" value="PKS_DH_N"/>
</dbReference>
<dbReference type="InterPro" id="IPR029063">
    <property type="entry name" value="SAM-dependent_MTases_sf"/>
</dbReference>
<evidence type="ECO:0000313" key="12">
    <source>
        <dbReference type="EMBL" id="PVH94495.1"/>
    </source>
</evidence>
<dbReference type="SUPFAM" id="SSF50129">
    <property type="entry name" value="GroES-like"/>
    <property type="match status" value="1"/>
</dbReference>
<dbReference type="Pfam" id="PF08242">
    <property type="entry name" value="Methyltransf_12"/>
    <property type="match status" value="1"/>
</dbReference>
<dbReference type="SMART" id="SM00825">
    <property type="entry name" value="PKS_KS"/>
    <property type="match status" value="1"/>
</dbReference>
<dbReference type="STRING" id="97972.A0A2V1D8V3"/>
<evidence type="ECO:0000259" key="11">
    <source>
        <dbReference type="PROSITE" id="PS52019"/>
    </source>
</evidence>
<dbReference type="Pfam" id="PF16197">
    <property type="entry name" value="KAsynt_C_assoc"/>
    <property type="match status" value="1"/>
</dbReference>
<feature type="compositionally biased region" description="Polar residues" evidence="8">
    <location>
        <begin position="29"/>
        <end position="41"/>
    </location>
</feature>
<dbReference type="InterPro" id="IPR013968">
    <property type="entry name" value="PKS_KR"/>
</dbReference>
<dbReference type="InterPro" id="IPR036291">
    <property type="entry name" value="NAD(P)-bd_dom_sf"/>
</dbReference>
<keyword evidence="6" id="KW-0012">Acyltransferase</keyword>
<dbReference type="Gene3D" id="1.10.1200.10">
    <property type="entry name" value="ACP-like"/>
    <property type="match status" value="1"/>
</dbReference>
<dbReference type="PROSITE" id="PS52019">
    <property type="entry name" value="PKS_MFAS_DH"/>
    <property type="match status" value="1"/>
</dbReference>
<dbReference type="InterPro" id="IPR049900">
    <property type="entry name" value="PKS_mFAS_DH"/>
</dbReference>
<dbReference type="SMART" id="SM00827">
    <property type="entry name" value="PKS_AT"/>
    <property type="match status" value="1"/>
</dbReference>
<gene>
    <name evidence="12" type="ORF">DM02DRAFT_721263</name>
</gene>
<dbReference type="SMART" id="SM00829">
    <property type="entry name" value="PKS_ER"/>
    <property type="match status" value="1"/>
</dbReference>
<dbReference type="GO" id="GO:0044550">
    <property type="term" value="P:secondary metabolite biosynthetic process"/>
    <property type="evidence" value="ECO:0007669"/>
    <property type="project" value="TreeGrafter"/>
</dbReference>
<dbReference type="InterPro" id="IPR020807">
    <property type="entry name" value="PKS_DH"/>
</dbReference>
<dbReference type="InterPro" id="IPR020806">
    <property type="entry name" value="PKS_PP-bd"/>
</dbReference>
<dbReference type="Pfam" id="PF08240">
    <property type="entry name" value="ADH_N"/>
    <property type="match status" value="1"/>
</dbReference>
<protein>
    <submittedName>
        <fullName evidence="12">Putative polyketide synthase</fullName>
    </submittedName>
</protein>
<proteinExistence type="predicted"/>
<dbReference type="FunFam" id="3.40.50.720:FF:000209">
    <property type="entry name" value="Polyketide synthase Pks12"/>
    <property type="match status" value="1"/>
</dbReference>
<dbReference type="Gene3D" id="3.10.129.110">
    <property type="entry name" value="Polyketide synthase dehydratase"/>
    <property type="match status" value="1"/>
</dbReference>
<dbReference type="Pfam" id="PF00550">
    <property type="entry name" value="PP-binding"/>
    <property type="match status" value="1"/>
</dbReference>
<dbReference type="InterPro" id="IPR001227">
    <property type="entry name" value="Ac_transferase_dom_sf"/>
</dbReference>
<feature type="domain" description="Ketosynthase family 3 (KS3)" evidence="10">
    <location>
        <begin position="60"/>
        <end position="477"/>
    </location>
</feature>
<dbReference type="InterPro" id="IPR016039">
    <property type="entry name" value="Thiolase-like"/>
</dbReference>
<feature type="compositionally biased region" description="Low complexity" evidence="8">
    <location>
        <begin position="42"/>
        <end position="55"/>
    </location>
</feature>
<dbReference type="InterPro" id="IPR020843">
    <property type="entry name" value="ER"/>
</dbReference>
<dbReference type="InterPro" id="IPR016035">
    <property type="entry name" value="Acyl_Trfase/lysoPLipase"/>
</dbReference>
<dbReference type="InterPro" id="IPR057326">
    <property type="entry name" value="KR_dom"/>
</dbReference>
<dbReference type="Pfam" id="PF02801">
    <property type="entry name" value="Ketoacyl-synt_C"/>
    <property type="match status" value="1"/>
</dbReference>
<dbReference type="CDD" id="cd02440">
    <property type="entry name" value="AdoMet_MTases"/>
    <property type="match status" value="1"/>
</dbReference>
<dbReference type="GO" id="GO:0004312">
    <property type="term" value="F:fatty acid synthase activity"/>
    <property type="evidence" value="ECO:0007669"/>
    <property type="project" value="TreeGrafter"/>
</dbReference>
<dbReference type="SUPFAM" id="SSF52151">
    <property type="entry name" value="FabD/lysophospholipase-like"/>
    <property type="match status" value="1"/>
</dbReference>
<evidence type="ECO:0000259" key="10">
    <source>
        <dbReference type="PROSITE" id="PS52004"/>
    </source>
</evidence>
<feature type="region of interest" description="N-terminal hotdog fold" evidence="7">
    <location>
        <begin position="947"/>
        <end position="1076"/>
    </location>
</feature>
<dbReference type="EMBL" id="KZ805532">
    <property type="protein sequence ID" value="PVH94495.1"/>
    <property type="molecule type" value="Genomic_DNA"/>
</dbReference>
<evidence type="ECO:0000256" key="4">
    <source>
        <dbReference type="ARBA" id="ARBA00022857"/>
    </source>
</evidence>
<dbReference type="Pfam" id="PF00698">
    <property type="entry name" value="Acyl_transf_1"/>
    <property type="match status" value="1"/>
</dbReference>
<dbReference type="GO" id="GO:0031177">
    <property type="term" value="F:phosphopantetheine binding"/>
    <property type="evidence" value="ECO:0007669"/>
    <property type="project" value="InterPro"/>
</dbReference>
<evidence type="ECO:0000256" key="2">
    <source>
        <dbReference type="ARBA" id="ARBA00022553"/>
    </source>
</evidence>
<organism evidence="12 13">
    <name type="scientific">Periconia macrospinosa</name>
    <dbReference type="NCBI Taxonomy" id="97972"/>
    <lineage>
        <taxon>Eukaryota</taxon>
        <taxon>Fungi</taxon>
        <taxon>Dikarya</taxon>
        <taxon>Ascomycota</taxon>
        <taxon>Pezizomycotina</taxon>
        <taxon>Dothideomycetes</taxon>
        <taxon>Pleosporomycetidae</taxon>
        <taxon>Pleosporales</taxon>
        <taxon>Massarineae</taxon>
        <taxon>Periconiaceae</taxon>
        <taxon>Periconia</taxon>
    </lineage>
</organism>
<dbReference type="InterPro" id="IPR036736">
    <property type="entry name" value="ACP-like_sf"/>
</dbReference>
<dbReference type="PANTHER" id="PTHR43775:SF28">
    <property type="entry name" value="SYNTHASE, PUTATIVE-RELATED"/>
    <property type="match status" value="1"/>
</dbReference>
<dbReference type="Pfam" id="PF14765">
    <property type="entry name" value="PS-DH"/>
    <property type="match status" value="1"/>
</dbReference>
<dbReference type="SMART" id="SM00823">
    <property type="entry name" value="PKS_PP"/>
    <property type="match status" value="1"/>
</dbReference>
<dbReference type="CDD" id="cd05195">
    <property type="entry name" value="enoyl_red"/>
    <property type="match status" value="1"/>
</dbReference>
<evidence type="ECO:0000256" key="7">
    <source>
        <dbReference type="PROSITE-ProRule" id="PRU01363"/>
    </source>
</evidence>
<feature type="active site" description="Proton donor; for dehydratase activity" evidence="7">
    <location>
        <position position="1148"/>
    </location>
</feature>
<feature type="active site" description="Proton acceptor; for dehydratase activity" evidence="7">
    <location>
        <position position="979"/>
    </location>
</feature>
<dbReference type="InterPro" id="IPR009081">
    <property type="entry name" value="PP-bd_ACP"/>
</dbReference>
<dbReference type="SUPFAM" id="SSF55048">
    <property type="entry name" value="Probable ACP-binding domain of malonyl-CoA ACP transacylase"/>
    <property type="match status" value="1"/>
</dbReference>
<dbReference type="Pfam" id="PF00109">
    <property type="entry name" value="ketoacyl-synt"/>
    <property type="match status" value="1"/>
</dbReference>
<evidence type="ECO:0000256" key="1">
    <source>
        <dbReference type="ARBA" id="ARBA00022450"/>
    </source>
</evidence>
<dbReference type="GO" id="GO:0004315">
    <property type="term" value="F:3-oxoacyl-[acyl-carrier-protein] synthase activity"/>
    <property type="evidence" value="ECO:0007669"/>
    <property type="project" value="InterPro"/>
</dbReference>
<dbReference type="Gene3D" id="3.40.366.10">
    <property type="entry name" value="Malonyl-Coenzyme A Acyl Carrier Protein, domain 2"/>
    <property type="match status" value="1"/>
</dbReference>
<dbReference type="PROSITE" id="PS52004">
    <property type="entry name" value="KS3_2"/>
    <property type="match status" value="1"/>
</dbReference>
<evidence type="ECO:0000256" key="8">
    <source>
        <dbReference type="SAM" id="MobiDB-lite"/>
    </source>
</evidence>
<keyword evidence="1" id="KW-0596">Phosphopantetheine</keyword>
<keyword evidence="4" id="KW-0521">NADP</keyword>
<dbReference type="Proteomes" id="UP000244855">
    <property type="component" value="Unassembled WGS sequence"/>
</dbReference>
<dbReference type="Pfam" id="PF21089">
    <property type="entry name" value="PKS_DH_N"/>
    <property type="match status" value="1"/>
</dbReference>
<dbReference type="InterPro" id="IPR042104">
    <property type="entry name" value="PKS_dehydratase_sf"/>
</dbReference>
<dbReference type="InterPro" id="IPR014031">
    <property type="entry name" value="Ketoacyl_synth_C"/>
</dbReference>
<dbReference type="Gene3D" id="3.40.50.720">
    <property type="entry name" value="NAD(P)-binding Rossmann-like Domain"/>
    <property type="match status" value="1"/>
</dbReference>
<dbReference type="InterPro" id="IPR014043">
    <property type="entry name" value="Acyl_transferase_dom"/>
</dbReference>
<feature type="region of interest" description="Disordered" evidence="8">
    <location>
        <begin position="1"/>
        <end position="58"/>
    </location>
</feature>
<dbReference type="SMART" id="SM00826">
    <property type="entry name" value="PKS_DH"/>
    <property type="match status" value="1"/>
</dbReference>
<dbReference type="Gene3D" id="3.40.50.150">
    <property type="entry name" value="Vaccinia Virus protein VP39"/>
    <property type="match status" value="1"/>
</dbReference>
<evidence type="ECO:0000256" key="5">
    <source>
        <dbReference type="ARBA" id="ARBA00023268"/>
    </source>
</evidence>
<keyword evidence="2" id="KW-0597">Phosphoprotein</keyword>
<reference evidence="12 13" key="1">
    <citation type="journal article" date="2018" name="Sci. Rep.">
        <title>Comparative genomics provides insights into the lifestyle and reveals functional heterogeneity of dark septate endophytic fungi.</title>
        <authorList>
            <person name="Knapp D.G."/>
            <person name="Nemeth J.B."/>
            <person name="Barry K."/>
            <person name="Hainaut M."/>
            <person name="Henrissat B."/>
            <person name="Johnson J."/>
            <person name="Kuo A."/>
            <person name="Lim J.H.P."/>
            <person name="Lipzen A."/>
            <person name="Nolan M."/>
            <person name="Ohm R.A."/>
            <person name="Tamas L."/>
            <person name="Grigoriev I.V."/>
            <person name="Spatafora J.W."/>
            <person name="Nagy L.G."/>
            <person name="Kovacs G.M."/>
        </authorList>
    </citation>
    <scope>NUCLEOTIDE SEQUENCE [LARGE SCALE GENOMIC DNA]</scope>
    <source>
        <strain evidence="12 13">DSE2036</strain>
    </source>
</reference>
<dbReference type="GO" id="GO:0006633">
    <property type="term" value="P:fatty acid biosynthetic process"/>
    <property type="evidence" value="ECO:0007669"/>
    <property type="project" value="InterPro"/>
</dbReference>
<dbReference type="InterPro" id="IPR018201">
    <property type="entry name" value="Ketoacyl_synth_AS"/>
</dbReference>
<feature type="domain" description="PKS/mFAS DH" evidence="11">
    <location>
        <begin position="947"/>
        <end position="1228"/>
    </location>
</feature>
<dbReference type="InterPro" id="IPR050091">
    <property type="entry name" value="PKS_NRPS_Biosynth_Enz"/>
</dbReference>
<dbReference type="PANTHER" id="PTHR43775">
    <property type="entry name" value="FATTY ACID SYNTHASE"/>
    <property type="match status" value="1"/>
</dbReference>
<dbReference type="InterPro" id="IPR020841">
    <property type="entry name" value="PKS_Beta-ketoAc_synthase_dom"/>
</dbReference>
<feature type="region of interest" description="C-terminal hotdog fold" evidence="7">
    <location>
        <begin position="1087"/>
        <end position="1228"/>
    </location>
</feature>
<dbReference type="Gene3D" id="3.40.47.10">
    <property type="match status" value="1"/>
</dbReference>
<feature type="domain" description="Carrier" evidence="9">
    <location>
        <begin position="2438"/>
        <end position="2514"/>
    </location>
</feature>
<evidence type="ECO:0000259" key="9">
    <source>
        <dbReference type="PROSITE" id="PS50075"/>
    </source>
</evidence>
<dbReference type="InterPro" id="IPR049551">
    <property type="entry name" value="PKS_DH_C"/>
</dbReference>
<dbReference type="InterPro" id="IPR013154">
    <property type="entry name" value="ADH-like_N"/>
</dbReference>
<dbReference type="SUPFAM" id="SSF53335">
    <property type="entry name" value="S-adenosyl-L-methionine-dependent methyltransferases"/>
    <property type="match status" value="1"/>
</dbReference>
<dbReference type="InterPro" id="IPR014030">
    <property type="entry name" value="Ketoacyl_synth_N"/>
</dbReference>
<dbReference type="PROSITE" id="PS50075">
    <property type="entry name" value="CARRIER"/>
    <property type="match status" value="1"/>
</dbReference>
<dbReference type="CDD" id="cd00833">
    <property type="entry name" value="PKS"/>
    <property type="match status" value="1"/>
</dbReference>
<dbReference type="GO" id="GO:0016491">
    <property type="term" value="F:oxidoreductase activity"/>
    <property type="evidence" value="ECO:0007669"/>
    <property type="project" value="InterPro"/>
</dbReference>
<accession>A0A2V1D8V3</accession>
<dbReference type="Pfam" id="PF13602">
    <property type="entry name" value="ADH_zinc_N_2"/>
    <property type="match status" value="1"/>
</dbReference>
<keyword evidence="13" id="KW-1185">Reference proteome</keyword>
<keyword evidence="5" id="KW-0511">Multifunctional enzyme</keyword>
<dbReference type="Pfam" id="PF08659">
    <property type="entry name" value="KR"/>
    <property type="match status" value="1"/>
</dbReference>
<dbReference type="InterPro" id="IPR016036">
    <property type="entry name" value="Malonyl_transacylase_ACP-bd"/>
</dbReference>
<sequence length="2520" mass="273976">MAPDLNLLKDPASGAPSEVSGEAGFVKNGNFSSMDSSASEPNGTNGTTKGMNGHGSRPELKPVAICGMAMRLPGGVRSAEDFWDLLYNGRDARGPVPADRYNAAAFDNSLGGHGAIPPKEGYFLDEDLSTIDTTFFSVGKTELEKVDPQQRQLLEVTRECFDSAGEVDYRGKDIGCYVGTFSEDWLYSASKETLANGGYTMTGHADLMIANRVSYEYDLQGPSIVVKTGCSASFIALHEAFRALQSGDCSGALVAGTSLIMGPTTTAAMFSEGILSPEASCKTFDASADGFARAEAITCVYVKLLEDAVRDGNPIRAVIRNTGTNSDGKSAGLMAPNGKAHESLMRKVYLEAGLKPGETGYVECHGTGTATGDPIETNAVGNVFSEHGVYIGSVKPNIGHSEGSSGISSLIKSVLILENKIIPPNIKFNQPNPKIAFAEKKLTVPTQPTPWPTDRKERISINSFGIGGANAHLILDAYDAPRDAKNVSESEGPHLLLYSANTQASLQRQIKSIATYHDSNSKHSTTDLAYTLGLRREHLLHRAFSIVPRPGKDSSSLGSPSPAVKASAATNKLVMVFSGQGAQWAGMGADLIQDDQAWRDDIRSMDRVLSSLIHPPVWTIEEELLKSPEHSLVNRAQLSQPLCTALQIAQVNALSRSGIFPAAVVGHSSGEIAAAYATGALSMAEAITIAYYRGLVTKKQTMQGAMAAVGLSAAETQEFLGDGVVVACENSPSSVTISGDADKVAAVLEAVRRENSSVLARLLKVDMAYHSHHMKALAEHYRNLMDAELQEKGWEKHTPLIPMHSSVHGGIIDTGKQLGPTYWINNLISPVKFHTAVESILEQFSSTLFVEVGPHSALAGPLRQICGGKGRPCTYVPTMVRGTSGQESFLSAMGQLYQQAVPIKLESIFEKGKVLHDLPTYEWDHSASFWHESRVSKDWRFRAFPNHVLLGVKIPESTSVLPVFRNMINLEDVPWLADHKVRSDIVFPFAGYCCMAGEAIRQITGMDQGYALRHVRALSALVLAENKPVEIVTTLQRHQLTDSNDSDWYDFTISHHAGAAWVANCRGQVRAIDRPTEAALKYPEPLPRKVKASRLYSALSRSGIVYGPEFRNLEDISASPAEKIAVSSVVPRKDHQTAPFLFHPATMDSCFQLFIAAIAHGAGRNLSTTAVPTCIEEIEVHHTSDDMTCRAWCLDEERDIGIDCTANGACLLRVRGMELSGLGDEDDQPSMLGAGELDHNAAAHLEWLPDFDFTDVSKTFKTLPAMPFEVRLQEEMTFLCILDSAERLEGLEACNWHFDKFREWLDVEIAIARDGKYPVLEPEHVSDLMRLPKADRDRKIRELYAQLSAVSAKWAIAECTMRIWEKIDLIFTGKSSTLDILMEGNVLTKIYDAISIGHGEFVRLLSNSKPNLRILEVGAGTGGTTEMILRDLTASGGEAAYANYTFSDISAGFFTQATERFSYAPNMEYKVFDISKDPFEQGFKPDFYDLILAPNVVHATANLNVTLGNLEPLLKADGLLVLTELSAVLRTPNYTFGNFDGWWLSEDDRPWQPYIDVDRWDLELKAAGFSGVDTAVFDAPLPERCCAAIVSRPARNVSRTGTDRITVSIILSLEQAQYTVDTVQLGDALPEKQDVLCTLDLEAPFFDKITASQLAAFQAFNTHQQTGGQKVLWLMPPTQIRCKNPRGAQTIGLVRTIRAEMGLALFTLEIDVEEPEFFDLVRKVMSKVQRSDDVEQTLEPDREFAVDQGVIKIGRYHPFSLEKELQAQQEKDTVDVVKKLSITKPGLLDTLGWSGEERPVSIGPDEVEIQAKSIGLNFKDVVLAMGIISAGPGDDIPLGLEVAGAISRVGSNIKHLAVGDRVIALSPGGCAATSTILSAAVCAKIPAKLSFEDAATLPICYATAYQSLVKVGHLEEGQSVLIHSAAGGVGHAAVNIARMLGVEIFATVGSDEKVEYLETKIGIPRDHIFHSRDESFYSGIMQATNGRGVDVVLNSLSGELLHTTWQCVAEFGKLIELGKRDAVGSGKLEMRPFLASRSYCCVDLSHLTKDKPDRAGALLRNILALYRNDWVKPIAPTAIFDAEDAAAAFRHLQNGDHIGKAVLRIPENASNLATTSKKAAAPLRLDGNAAYLLTGGLGGLGKSIATWMAERGARSLIFLSRSAGATPEDEALREELRAVSCSVSYIKGEVQDRATVERAIAAADGKPIRGVLHLAMVLRDVAFNKMTIEEWTAAVSPKVDGAWNLHHALEGQPLDFFFLASSLNTVVVNPGQSSYCAANTFLEAFVQYRRDQGQPASVLNIAPVDDVGYVADNVHAFKNMKAQGICSLGEASFLRFLELALLEPVTAGDNSNCKSEHVPSWKTKDQIIMCLRSEMDLDDPNNPTTWRRDRRMGTYHNIRSNAAGDAGASSNSSNLLKAFLGKAVIQPEILQEEASIVFLAQQIGRKALDFMLRELEEGEEVDVSLSLQEIGLDSLMAIELRRWWKQAFGLEVSVLEILGSGVLAGLGKVAADSLFLKYTA</sequence>
<dbReference type="SUPFAM" id="SSF51735">
    <property type="entry name" value="NAD(P)-binding Rossmann-fold domains"/>
    <property type="match status" value="2"/>
</dbReference>